<evidence type="ECO:0000256" key="1">
    <source>
        <dbReference type="ARBA" id="ARBA00022741"/>
    </source>
</evidence>
<evidence type="ECO:0000256" key="6">
    <source>
        <dbReference type="ARBA" id="ARBA00023125"/>
    </source>
</evidence>
<dbReference type="InterPro" id="IPR045562">
    <property type="entry name" value="RecG_dom3_C"/>
</dbReference>
<dbReference type="Pfam" id="PF00270">
    <property type="entry name" value="DEAD"/>
    <property type="match status" value="1"/>
</dbReference>
<evidence type="ECO:0000256" key="7">
    <source>
        <dbReference type="ARBA" id="ARBA00023204"/>
    </source>
</evidence>
<evidence type="ECO:0000256" key="4">
    <source>
        <dbReference type="ARBA" id="ARBA00022806"/>
    </source>
</evidence>
<protein>
    <recommendedName>
        <fullName evidence="8">Probable DNA 3'-5' helicase RecG</fullName>
    </recommendedName>
</protein>
<dbReference type="SUPFAM" id="SSF50249">
    <property type="entry name" value="Nucleic acid-binding proteins"/>
    <property type="match status" value="1"/>
</dbReference>
<dbReference type="GO" id="GO:0016787">
    <property type="term" value="F:hydrolase activity"/>
    <property type="evidence" value="ECO:0007669"/>
    <property type="project" value="UniProtKB-KW"/>
</dbReference>
<dbReference type="SMART" id="SM00487">
    <property type="entry name" value="DEXDc"/>
    <property type="match status" value="1"/>
</dbReference>
<keyword evidence="7" id="KW-0234">DNA repair</keyword>
<dbReference type="SMART" id="SM00490">
    <property type="entry name" value="HELICc"/>
    <property type="match status" value="1"/>
</dbReference>
<reference evidence="11" key="1">
    <citation type="submission" date="2020-05" db="EMBL/GenBank/DDBJ databases">
        <authorList>
            <person name="Chiriac C."/>
            <person name="Salcher M."/>
            <person name="Ghai R."/>
            <person name="Kavagutti S V."/>
        </authorList>
    </citation>
    <scope>NUCLEOTIDE SEQUENCE</scope>
</reference>
<dbReference type="Gene3D" id="3.40.50.300">
    <property type="entry name" value="P-loop containing nucleotide triphosphate hydrolases"/>
    <property type="match status" value="2"/>
</dbReference>
<dbReference type="PROSITE" id="PS51192">
    <property type="entry name" value="HELICASE_ATP_BIND_1"/>
    <property type="match status" value="1"/>
</dbReference>
<keyword evidence="6" id="KW-0238">DNA-binding</keyword>
<keyword evidence="2" id="KW-0227">DNA damage</keyword>
<dbReference type="Pfam" id="PF00271">
    <property type="entry name" value="Helicase_C"/>
    <property type="match status" value="1"/>
</dbReference>
<dbReference type="NCBIfam" id="NF008168">
    <property type="entry name" value="PRK10917.2-2"/>
    <property type="match status" value="1"/>
</dbReference>
<dbReference type="PROSITE" id="PS51194">
    <property type="entry name" value="HELICASE_CTER"/>
    <property type="match status" value="1"/>
</dbReference>
<dbReference type="InterPro" id="IPR012340">
    <property type="entry name" value="NA-bd_OB-fold"/>
</dbReference>
<keyword evidence="3" id="KW-0378">Hydrolase</keyword>
<name>A0A6J6LM79_9ZZZZ</name>
<dbReference type="SUPFAM" id="SSF52540">
    <property type="entry name" value="P-loop containing nucleoside triphosphate hydrolases"/>
    <property type="match status" value="1"/>
</dbReference>
<dbReference type="InterPro" id="IPR033454">
    <property type="entry name" value="RecG_wedge"/>
</dbReference>
<feature type="domain" description="Helicase C-terminal" evidence="10">
    <location>
        <begin position="495"/>
        <end position="656"/>
    </location>
</feature>
<keyword evidence="5" id="KW-0067">ATP-binding</keyword>
<dbReference type="InterPro" id="IPR001650">
    <property type="entry name" value="Helicase_C-like"/>
</dbReference>
<evidence type="ECO:0000256" key="2">
    <source>
        <dbReference type="ARBA" id="ARBA00022763"/>
    </source>
</evidence>
<dbReference type="Gene3D" id="2.40.50.140">
    <property type="entry name" value="Nucleic acid-binding proteins"/>
    <property type="match status" value="1"/>
</dbReference>
<evidence type="ECO:0000256" key="5">
    <source>
        <dbReference type="ARBA" id="ARBA00022840"/>
    </source>
</evidence>
<dbReference type="PANTHER" id="PTHR47964:SF1">
    <property type="entry name" value="ATP-DEPENDENT DNA HELICASE HOMOLOG RECG, CHLOROPLASTIC"/>
    <property type="match status" value="1"/>
</dbReference>
<evidence type="ECO:0000256" key="8">
    <source>
        <dbReference type="ARBA" id="ARBA00049819"/>
    </source>
</evidence>
<dbReference type="InterPro" id="IPR047112">
    <property type="entry name" value="RecG/Mfd"/>
</dbReference>
<organism evidence="11">
    <name type="scientific">freshwater metagenome</name>
    <dbReference type="NCBI Taxonomy" id="449393"/>
    <lineage>
        <taxon>unclassified sequences</taxon>
        <taxon>metagenomes</taxon>
        <taxon>ecological metagenomes</taxon>
    </lineage>
</organism>
<dbReference type="Pfam" id="PF17191">
    <property type="entry name" value="RecG_wedge"/>
    <property type="match status" value="1"/>
</dbReference>
<dbReference type="InterPro" id="IPR014001">
    <property type="entry name" value="Helicase_ATP-bd"/>
</dbReference>
<dbReference type="Pfam" id="PF19833">
    <property type="entry name" value="RecG_dom3_C"/>
    <property type="match status" value="1"/>
</dbReference>
<dbReference type="PANTHER" id="PTHR47964">
    <property type="entry name" value="ATP-DEPENDENT DNA HELICASE HOMOLOG RECG, CHLOROPLASTIC"/>
    <property type="match status" value="1"/>
</dbReference>
<dbReference type="GO" id="GO:0003678">
    <property type="term" value="F:DNA helicase activity"/>
    <property type="evidence" value="ECO:0007669"/>
    <property type="project" value="TreeGrafter"/>
</dbReference>
<feature type="domain" description="Helicase ATP-binding" evidence="9">
    <location>
        <begin position="293"/>
        <end position="470"/>
    </location>
</feature>
<evidence type="ECO:0000313" key="11">
    <source>
        <dbReference type="EMBL" id="CAB4661733.1"/>
    </source>
</evidence>
<evidence type="ECO:0000259" key="9">
    <source>
        <dbReference type="PROSITE" id="PS51192"/>
    </source>
</evidence>
<dbReference type="GO" id="GO:0003677">
    <property type="term" value="F:DNA binding"/>
    <property type="evidence" value="ECO:0007669"/>
    <property type="project" value="UniProtKB-KW"/>
</dbReference>
<dbReference type="NCBIfam" id="NF008165">
    <property type="entry name" value="PRK10917.1-3"/>
    <property type="match status" value="1"/>
</dbReference>
<keyword evidence="1" id="KW-0547">Nucleotide-binding</keyword>
<gene>
    <name evidence="11" type="ORF">UFOPK2242_01009</name>
</gene>
<dbReference type="GO" id="GO:0005524">
    <property type="term" value="F:ATP binding"/>
    <property type="evidence" value="ECO:0007669"/>
    <property type="project" value="UniProtKB-KW"/>
</dbReference>
<sequence length="725" mass="79729">MERNPNKSVEEHPRTFRELERTTLGDIGITARLIERFEVMGIHSVLDLLRLYPRRLHDRSNITPLTDIEVGVEATVFGSVEKCELKTGRNNKKRVEVILRNGDARLRVTFFNQVWRQKELAPDTEVAMFGKVDSFGGSLQMVNPIVDVLGKAGEGKTGRIIAVYPQSAKAGLSSWDIAPAVAKALEWVGEFYEPLDEALRSPLKLGKIDRTKAFNDIHGVPSIEDHRQAERRLRFDEFLVAQIGLVARKRALQASDAGIKHQIGGPLVKEFLKNLPFEMTDDQSTAISEINQDLATAAPMHRLLQGDVGSGKTVVALAAMLTAVEGGYQSAMMAPTEVLAEQLYAVASRTIGVLKVPSPDGVLLSEQEVGVRLLTNRTKARERAAIADGLRDGTIHIVIGTHALLYGESPFTNLGVIVIDEHHRFGVEQRDVLKQRAVAGRVPDVLVMTATPIPRTAALLIYGDLDISTLKVMPSGRQPITTELLKRETVAVGAAYQRARDEVKNGHQVYVVCPLVEDSGKIEAAAATKRAEELGNTEFKGLNVGLLHGQMPSAEKEKIMNSFRSKEIDVLVATTVIEVGVDVPNATVMIIEDAQRFGLAQLHQLRGRVGRGGGASWCYLIADVTTKDAAARMEAMVETTDGFVLADRDLEIRGTGQIFGERQSGQSIDKHLRLARLPRDIKYVEFARTTAELILDSDPDLAHHRPLAEEVEDLLGDDVEYLFKS</sequence>
<dbReference type="InterPro" id="IPR011545">
    <property type="entry name" value="DEAD/DEAH_box_helicase_dom"/>
</dbReference>
<keyword evidence="4" id="KW-0347">Helicase</keyword>
<dbReference type="CDD" id="cd04488">
    <property type="entry name" value="RecG_wedge_OBF"/>
    <property type="match status" value="1"/>
</dbReference>
<dbReference type="AlphaFoldDB" id="A0A6J6LM79"/>
<evidence type="ECO:0000256" key="3">
    <source>
        <dbReference type="ARBA" id="ARBA00022801"/>
    </source>
</evidence>
<dbReference type="EMBL" id="CAEZWM010000126">
    <property type="protein sequence ID" value="CAB4661733.1"/>
    <property type="molecule type" value="Genomic_DNA"/>
</dbReference>
<dbReference type="GO" id="GO:0006281">
    <property type="term" value="P:DNA repair"/>
    <property type="evidence" value="ECO:0007669"/>
    <property type="project" value="UniProtKB-KW"/>
</dbReference>
<proteinExistence type="predicted"/>
<evidence type="ECO:0000259" key="10">
    <source>
        <dbReference type="PROSITE" id="PS51194"/>
    </source>
</evidence>
<accession>A0A6J6LM79</accession>
<dbReference type="InterPro" id="IPR027417">
    <property type="entry name" value="P-loop_NTPase"/>
</dbReference>